<keyword evidence="3" id="KW-1185">Reference proteome</keyword>
<protein>
    <submittedName>
        <fullName evidence="2">Uncharacterized protein</fullName>
    </submittedName>
</protein>
<dbReference type="AlphaFoldDB" id="A0A8J3ZIR4"/>
<organism evidence="2 3">
    <name type="scientific">Virgisporangium aurantiacum</name>
    <dbReference type="NCBI Taxonomy" id="175570"/>
    <lineage>
        <taxon>Bacteria</taxon>
        <taxon>Bacillati</taxon>
        <taxon>Actinomycetota</taxon>
        <taxon>Actinomycetes</taxon>
        <taxon>Micromonosporales</taxon>
        <taxon>Micromonosporaceae</taxon>
        <taxon>Virgisporangium</taxon>
    </lineage>
</organism>
<dbReference type="Proteomes" id="UP000612585">
    <property type="component" value="Unassembled WGS sequence"/>
</dbReference>
<evidence type="ECO:0000313" key="2">
    <source>
        <dbReference type="EMBL" id="GIJ62285.1"/>
    </source>
</evidence>
<reference evidence="2" key="1">
    <citation type="submission" date="2021-01" db="EMBL/GenBank/DDBJ databases">
        <title>Whole genome shotgun sequence of Virgisporangium aurantiacum NBRC 16421.</title>
        <authorList>
            <person name="Komaki H."/>
            <person name="Tamura T."/>
        </authorList>
    </citation>
    <scope>NUCLEOTIDE SEQUENCE</scope>
    <source>
        <strain evidence="2">NBRC 16421</strain>
    </source>
</reference>
<evidence type="ECO:0000313" key="3">
    <source>
        <dbReference type="Proteomes" id="UP000612585"/>
    </source>
</evidence>
<gene>
    <name evidence="2" type="ORF">Vau01_098010</name>
</gene>
<sequence>MGAAGRTGQARRLDPRPIANDGNGQTLVGRSGWPIWDNDERQIDRWDYDVNAKHVCAPIGRMRR</sequence>
<dbReference type="EMBL" id="BOPG01000076">
    <property type="protein sequence ID" value="GIJ62285.1"/>
    <property type="molecule type" value="Genomic_DNA"/>
</dbReference>
<feature type="region of interest" description="Disordered" evidence="1">
    <location>
        <begin position="1"/>
        <end position="32"/>
    </location>
</feature>
<evidence type="ECO:0000256" key="1">
    <source>
        <dbReference type="SAM" id="MobiDB-lite"/>
    </source>
</evidence>
<accession>A0A8J3ZIR4</accession>
<name>A0A8J3ZIR4_9ACTN</name>
<comment type="caution">
    <text evidence="2">The sequence shown here is derived from an EMBL/GenBank/DDBJ whole genome shotgun (WGS) entry which is preliminary data.</text>
</comment>
<proteinExistence type="predicted"/>